<dbReference type="KEGG" id="scy:SCATT_35180"/>
<keyword evidence="3" id="KW-1185">Reference proteome</keyword>
<dbReference type="AlphaFoldDB" id="F8JXJ9"/>
<feature type="compositionally biased region" description="Pro residues" evidence="1">
    <location>
        <begin position="54"/>
        <end position="63"/>
    </location>
</feature>
<evidence type="ECO:0000256" key="1">
    <source>
        <dbReference type="SAM" id="MobiDB-lite"/>
    </source>
</evidence>
<dbReference type="EMBL" id="CP003219">
    <property type="protein sequence ID" value="AEW95889.1"/>
    <property type="molecule type" value="Genomic_DNA"/>
</dbReference>
<dbReference type="HOGENOM" id="CLU_2275797_0_0_11"/>
<reference evidence="3" key="1">
    <citation type="submission" date="2011-12" db="EMBL/GenBank/DDBJ databases">
        <title>Complete genome sequence of Streptomyces cattleya strain DSM 46488.</title>
        <authorList>
            <person name="Ou H.-Y."/>
            <person name="Li P."/>
            <person name="Zhao C."/>
            <person name="O'Hagan D."/>
            <person name="Deng Z."/>
        </authorList>
    </citation>
    <scope>NUCLEOTIDE SEQUENCE [LARGE SCALE GENOMIC DNA]</scope>
    <source>
        <strain evidence="3">ATCC 35852 / DSM 46488 / JCM 4925 / NBRC 14057 / NRRL 8057</strain>
    </source>
</reference>
<organism evidence="2 3">
    <name type="scientific">Streptantibioticus cattleyicolor (strain ATCC 35852 / DSM 46488 / JCM 4925 / NBRC 14057 / NRRL 8057)</name>
    <name type="common">Streptomyces cattleya</name>
    <dbReference type="NCBI Taxonomy" id="1003195"/>
    <lineage>
        <taxon>Bacteria</taxon>
        <taxon>Bacillati</taxon>
        <taxon>Actinomycetota</taxon>
        <taxon>Actinomycetes</taxon>
        <taxon>Kitasatosporales</taxon>
        <taxon>Streptomycetaceae</taxon>
        <taxon>Streptantibioticus</taxon>
    </lineage>
</organism>
<dbReference type="STRING" id="1003195.SCATT_35180"/>
<evidence type="ECO:0000313" key="3">
    <source>
        <dbReference type="Proteomes" id="UP000007842"/>
    </source>
</evidence>
<feature type="region of interest" description="Disordered" evidence="1">
    <location>
        <begin position="45"/>
        <end position="71"/>
    </location>
</feature>
<evidence type="ECO:0000313" key="2">
    <source>
        <dbReference type="EMBL" id="AEW95889.1"/>
    </source>
</evidence>
<dbReference type="Proteomes" id="UP000007842">
    <property type="component" value="Chromosome"/>
</dbReference>
<sequence length="102" mass="10671">MDAQLIAATVLFGPAAVALPVHAVLWRRGQQQAAAERAVFAELRDQRAATARPTSPPPPPPGEPVVIPAESTTAPAPVLPLRPSTVELAANVIDLASRRRTA</sequence>
<dbReference type="KEGG" id="sct:SCAT_3529"/>
<name>F8JXJ9_STREN</name>
<dbReference type="RefSeq" id="WP_014144250.1">
    <property type="nucleotide sequence ID" value="NC_016111.1"/>
</dbReference>
<accession>G8WUK0</accession>
<dbReference type="PATRIC" id="fig|1003195.11.peg.4994"/>
<accession>F8JXJ9</accession>
<gene>
    <name evidence="2" type="ordered locus">SCATT_35180</name>
</gene>
<protein>
    <submittedName>
        <fullName evidence="2">Uncharacterized protein</fullName>
    </submittedName>
</protein>
<proteinExistence type="predicted"/>